<organism evidence="1 2">
    <name type="scientific">Trichinella pseudospiralis</name>
    <name type="common">Parasitic roundworm</name>
    <dbReference type="NCBI Taxonomy" id="6337"/>
    <lineage>
        <taxon>Eukaryota</taxon>
        <taxon>Metazoa</taxon>
        <taxon>Ecdysozoa</taxon>
        <taxon>Nematoda</taxon>
        <taxon>Enoplea</taxon>
        <taxon>Dorylaimia</taxon>
        <taxon>Trichinellida</taxon>
        <taxon>Trichinellidae</taxon>
        <taxon>Trichinella</taxon>
    </lineage>
</organism>
<keyword evidence="2" id="KW-1185">Reference proteome</keyword>
<comment type="caution">
    <text evidence="1">The sequence shown here is derived from an EMBL/GenBank/DDBJ whole genome shotgun (WGS) entry which is preliminary data.</text>
</comment>
<protein>
    <submittedName>
        <fullName evidence="1">Uncharacterized protein</fullName>
    </submittedName>
</protein>
<dbReference type="AlphaFoldDB" id="A0A0V1DPY3"/>
<accession>A0A0V1DPY3</accession>
<dbReference type="EMBL" id="JYDT01002172">
    <property type="protein sequence ID" value="KRY63613.1"/>
    <property type="molecule type" value="Genomic_DNA"/>
</dbReference>
<sequence length="41" mass="4564">LKCGVEFIKSFAYFPLHCPSVQKAADQPTVEYEQEDVSTAS</sequence>
<gene>
    <name evidence="1" type="ORF">T4D_9648</name>
</gene>
<dbReference type="Proteomes" id="UP000054995">
    <property type="component" value="Unassembled WGS sequence"/>
</dbReference>
<evidence type="ECO:0000313" key="1">
    <source>
        <dbReference type="EMBL" id="KRY63613.1"/>
    </source>
</evidence>
<feature type="non-terminal residue" evidence="1">
    <location>
        <position position="1"/>
    </location>
</feature>
<proteinExistence type="predicted"/>
<name>A0A0V1DPY3_TRIPS</name>
<dbReference type="OrthoDB" id="10508810at2759"/>
<feature type="non-terminal residue" evidence="1">
    <location>
        <position position="41"/>
    </location>
</feature>
<evidence type="ECO:0000313" key="2">
    <source>
        <dbReference type="Proteomes" id="UP000054995"/>
    </source>
</evidence>
<reference evidence="1 2" key="1">
    <citation type="submission" date="2015-01" db="EMBL/GenBank/DDBJ databases">
        <title>Evolution of Trichinella species and genotypes.</title>
        <authorList>
            <person name="Korhonen P.K."/>
            <person name="Edoardo P."/>
            <person name="Giuseppe L.R."/>
            <person name="Gasser R.B."/>
        </authorList>
    </citation>
    <scope>NUCLEOTIDE SEQUENCE [LARGE SCALE GENOMIC DNA]</scope>
    <source>
        <strain evidence="1">ISS470</strain>
    </source>
</reference>